<feature type="region of interest" description="Disordered" evidence="1">
    <location>
        <begin position="1"/>
        <end position="34"/>
    </location>
</feature>
<evidence type="ECO:0000313" key="2">
    <source>
        <dbReference type="EMBL" id="GIY40978.1"/>
    </source>
</evidence>
<comment type="caution">
    <text evidence="2">The sequence shown here is derived from an EMBL/GenBank/DDBJ whole genome shotgun (WGS) entry which is preliminary data.</text>
</comment>
<dbReference type="Proteomes" id="UP001054837">
    <property type="component" value="Unassembled WGS sequence"/>
</dbReference>
<proteinExistence type="predicted"/>
<evidence type="ECO:0000256" key="1">
    <source>
        <dbReference type="SAM" id="MobiDB-lite"/>
    </source>
</evidence>
<evidence type="ECO:0000313" key="3">
    <source>
        <dbReference type="Proteomes" id="UP001054837"/>
    </source>
</evidence>
<name>A0AAV4T2V7_9ARAC</name>
<organism evidence="2 3">
    <name type="scientific">Caerostris darwini</name>
    <dbReference type="NCBI Taxonomy" id="1538125"/>
    <lineage>
        <taxon>Eukaryota</taxon>
        <taxon>Metazoa</taxon>
        <taxon>Ecdysozoa</taxon>
        <taxon>Arthropoda</taxon>
        <taxon>Chelicerata</taxon>
        <taxon>Arachnida</taxon>
        <taxon>Araneae</taxon>
        <taxon>Araneomorphae</taxon>
        <taxon>Entelegynae</taxon>
        <taxon>Araneoidea</taxon>
        <taxon>Araneidae</taxon>
        <taxon>Caerostris</taxon>
    </lineage>
</organism>
<dbReference type="AlphaFoldDB" id="A0AAV4T2V7"/>
<keyword evidence="3" id="KW-1185">Reference proteome</keyword>
<dbReference type="EMBL" id="BPLQ01009022">
    <property type="protein sequence ID" value="GIY40978.1"/>
    <property type="molecule type" value="Genomic_DNA"/>
</dbReference>
<protein>
    <submittedName>
        <fullName evidence="2">Uncharacterized protein</fullName>
    </submittedName>
</protein>
<sequence length="99" mass="11124">MRSPPPSNTSPVVPKQQRTFIKRRHTSPRSPGATQKLMIRISEPNRYPSFVRNSSTCINCEPNNPRNKVCLSIKSVASNTKKAADVHQKAVEEARQRSP</sequence>
<accession>A0AAV4T2V7</accession>
<feature type="region of interest" description="Disordered" evidence="1">
    <location>
        <begin position="80"/>
        <end position="99"/>
    </location>
</feature>
<gene>
    <name evidence="2" type="ORF">CDAR_168441</name>
</gene>
<reference evidence="2 3" key="1">
    <citation type="submission" date="2021-06" db="EMBL/GenBank/DDBJ databases">
        <title>Caerostris darwini draft genome.</title>
        <authorList>
            <person name="Kono N."/>
            <person name="Arakawa K."/>
        </authorList>
    </citation>
    <scope>NUCLEOTIDE SEQUENCE [LARGE SCALE GENOMIC DNA]</scope>
</reference>
<feature type="compositionally biased region" description="Basic and acidic residues" evidence="1">
    <location>
        <begin position="82"/>
        <end position="99"/>
    </location>
</feature>